<name>A0ABY8U4D8_TETOB</name>
<accession>A0ABY8U4D8</accession>
<dbReference type="EMBL" id="CP126214">
    <property type="protein sequence ID" value="WIA16318.1"/>
    <property type="molecule type" value="Genomic_DNA"/>
</dbReference>
<dbReference type="Proteomes" id="UP001244341">
    <property type="component" value="Chromosome 7b"/>
</dbReference>
<keyword evidence="3" id="KW-1185">Reference proteome</keyword>
<protein>
    <submittedName>
        <fullName evidence="2">Uncharacterized protein</fullName>
    </submittedName>
</protein>
<evidence type="ECO:0000313" key="3">
    <source>
        <dbReference type="Proteomes" id="UP001244341"/>
    </source>
</evidence>
<evidence type="ECO:0000256" key="1">
    <source>
        <dbReference type="SAM" id="MobiDB-lite"/>
    </source>
</evidence>
<feature type="compositionally biased region" description="Low complexity" evidence="1">
    <location>
        <begin position="136"/>
        <end position="164"/>
    </location>
</feature>
<gene>
    <name evidence="2" type="ORF">OEZ85_013017</name>
</gene>
<proteinExistence type="predicted"/>
<feature type="region of interest" description="Disordered" evidence="1">
    <location>
        <begin position="136"/>
        <end position="191"/>
    </location>
</feature>
<sequence length="229" mass="24993">MSQTASPAQGVLSAEAALAAIRAQRLQAQEREALRLAGKAKLEQYRKLKASVMNDIENKLSTFTAATSEASPDGTGSSSDADPMVEMLLEQVSALMSDRQRLAAQCSTLQRENEQLTELVGYLSLEQQQLLEQQQQQQQQDQQNQQDQQQPGKQQQHQQQQRQQLSSVSDEPELEGSWYSEQGMADEAAAAAADLAGHVDAAAPMHTSSVSSMDAAFTSEDDISIEAFH</sequence>
<evidence type="ECO:0000313" key="2">
    <source>
        <dbReference type="EMBL" id="WIA16318.1"/>
    </source>
</evidence>
<organism evidence="2 3">
    <name type="scientific">Tetradesmus obliquus</name>
    <name type="common">Green alga</name>
    <name type="synonym">Acutodesmus obliquus</name>
    <dbReference type="NCBI Taxonomy" id="3088"/>
    <lineage>
        <taxon>Eukaryota</taxon>
        <taxon>Viridiplantae</taxon>
        <taxon>Chlorophyta</taxon>
        <taxon>core chlorophytes</taxon>
        <taxon>Chlorophyceae</taxon>
        <taxon>CS clade</taxon>
        <taxon>Sphaeropleales</taxon>
        <taxon>Scenedesmaceae</taxon>
        <taxon>Tetradesmus</taxon>
    </lineage>
</organism>
<reference evidence="2 3" key="1">
    <citation type="submission" date="2023-05" db="EMBL/GenBank/DDBJ databases">
        <title>A 100% complete, gapless, phased diploid assembly of the Scenedesmus obliquus UTEX 3031 genome.</title>
        <authorList>
            <person name="Biondi T.C."/>
            <person name="Hanschen E.R."/>
            <person name="Kwon T."/>
            <person name="Eng W."/>
            <person name="Kruse C.P.S."/>
            <person name="Koehler S.I."/>
            <person name="Kunde Y."/>
            <person name="Gleasner C.D."/>
            <person name="You Mak K.T."/>
            <person name="Polle J."/>
            <person name="Hovde B.T."/>
            <person name="Starkenburg S.R."/>
        </authorList>
    </citation>
    <scope>NUCLEOTIDE SEQUENCE [LARGE SCALE GENOMIC DNA]</scope>
    <source>
        <strain evidence="2 3">DOE0152z</strain>
    </source>
</reference>